<dbReference type="Proteomes" id="UP000199675">
    <property type="component" value="Unassembled WGS sequence"/>
</dbReference>
<proteinExistence type="predicted"/>
<reference evidence="4 5" key="1">
    <citation type="submission" date="2016-10" db="EMBL/GenBank/DDBJ databases">
        <authorList>
            <person name="de Groot N.N."/>
        </authorList>
    </citation>
    <scope>NUCLEOTIDE SEQUENCE [LARGE SCALE GENOMIC DNA]</scope>
    <source>
        <strain evidence="4 5">CGMCC 1.7059</strain>
    </source>
</reference>
<evidence type="ECO:0000256" key="3">
    <source>
        <dbReference type="ARBA" id="ARBA00022842"/>
    </source>
</evidence>
<dbReference type="SFLD" id="SFLDG01142">
    <property type="entry name" value="C2.B.2:_Mannosyl-3-phosphoglyc"/>
    <property type="match status" value="1"/>
</dbReference>
<accession>A0A1H3E0R8</accession>
<keyword evidence="5" id="KW-1185">Reference proteome</keyword>
<dbReference type="NCBIfam" id="TIGR01484">
    <property type="entry name" value="HAD-SF-IIB"/>
    <property type="match status" value="1"/>
</dbReference>
<keyword evidence="1" id="KW-0479">Metal-binding</keyword>
<dbReference type="PANTHER" id="PTHR10000">
    <property type="entry name" value="PHOSPHOSERINE PHOSPHATASE"/>
    <property type="match status" value="1"/>
</dbReference>
<dbReference type="Gene3D" id="3.40.50.1000">
    <property type="entry name" value="HAD superfamily/HAD-like"/>
    <property type="match status" value="1"/>
</dbReference>
<dbReference type="PANTHER" id="PTHR10000:SF8">
    <property type="entry name" value="HAD SUPERFAMILY HYDROLASE-LIKE, TYPE 3"/>
    <property type="match status" value="1"/>
</dbReference>
<protein>
    <submittedName>
        <fullName evidence="4">Mannosyl-3-phosphoglycerate phosphatase</fullName>
    </submittedName>
</protein>
<dbReference type="RefSeq" id="WP_091817722.1">
    <property type="nucleotide sequence ID" value="NZ_FNNE01000015.1"/>
</dbReference>
<name>A0A1H3E0R8_9GAMM</name>
<evidence type="ECO:0000313" key="5">
    <source>
        <dbReference type="Proteomes" id="UP000199675"/>
    </source>
</evidence>
<dbReference type="Gene3D" id="3.30.980.20">
    <property type="entry name" value="Putative mannosyl-3-phosphoglycerate phosphatase, domain 2"/>
    <property type="match status" value="1"/>
</dbReference>
<organism evidence="4 5">
    <name type="scientific">Marinobacter mobilis</name>
    <dbReference type="NCBI Taxonomy" id="488533"/>
    <lineage>
        <taxon>Bacteria</taxon>
        <taxon>Pseudomonadati</taxon>
        <taxon>Pseudomonadota</taxon>
        <taxon>Gammaproteobacteria</taxon>
        <taxon>Pseudomonadales</taxon>
        <taxon>Marinobacteraceae</taxon>
        <taxon>Marinobacter</taxon>
    </lineage>
</organism>
<keyword evidence="2" id="KW-0378">Hydrolase</keyword>
<evidence type="ECO:0000313" key="4">
    <source>
        <dbReference type="EMBL" id="SDX72227.1"/>
    </source>
</evidence>
<dbReference type="InterPro" id="IPR006379">
    <property type="entry name" value="HAD-SF_hydro_IIB"/>
</dbReference>
<dbReference type="GO" id="GO:0050531">
    <property type="term" value="F:mannosyl-3-phosphoglycerate phosphatase activity"/>
    <property type="evidence" value="ECO:0007669"/>
    <property type="project" value="InterPro"/>
</dbReference>
<dbReference type="SFLD" id="SFLDG01140">
    <property type="entry name" value="C2.B:_Phosphomannomutase_and_P"/>
    <property type="match status" value="1"/>
</dbReference>
<dbReference type="Pfam" id="PF08282">
    <property type="entry name" value="Hydrolase_3"/>
    <property type="match status" value="1"/>
</dbReference>
<gene>
    <name evidence="4" type="ORF">SAMN04487960_11526</name>
</gene>
<sequence>MSKPRLLVFTDLDGTLLDHESYSWQAAEPALACLKAAGIPLVINSSKTAAEIAELRTQLGNDAPYIVENGAAVVIPENYFGAGCERLVSFGANHAEVIKTLMQLRSQGYAFCGFSDMTVDELAELTGLSCQMAVLAKQRSGTEPLLWQDTEERLQAFRGLLESAGLRMIAGGRFHHVMGTFDKADGVRWLSERFQQCCPTSRWVTVALGDGPNDRDMLAAVDCPVIVRGVRSDEIELPAGKPVLRSTQRGPAGWNECVIQLLREHGYQGVL</sequence>
<evidence type="ECO:0000256" key="1">
    <source>
        <dbReference type="ARBA" id="ARBA00022723"/>
    </source>
</evidence>
<dbReference type="InterPro" id="IPR006381">
    <property type="entry name" value="HAD-SF-IIB-MPGP"/>
</dbReference>
<dbReference type="GO" id="GO:0051479">
    <property type="term" value="P:mannosylglycerate biosynthetic process"/>
    <property type="evidence" value="ECO:0007669"/>
    <property type="project" value="InterPro"/>
</dbReference>
<dbReference type="GO" id="GO:0005829">
    <property type="term" value="C:cytosol"/>
    <property type="evidence" value="ECO:0007669"/>
    <property type="project" value="TreeGrafter"/>
</dbReference>
<dbReference type="GO" id="GO:0000287">
    <property type="term" value="F:magnesium ion binding"/>
    <property type="evidence" value="ECO:0007669"/>
    <property type="project" value="TreeGrafter"/>
</dbReference>
<evidence type="ECO:0000256" key="2">
    <source>
        <dbReference type="ARBA" id="ARBA00022801"/>
    </source>
</evidence>
<dbReference type="STRING" id="488533.SAMN04487960_11526"/>
<dbReference type="AlphaFoldDB" id="A0A1H3E0R8"/>
<dbReference type="InterPro" id="IPR036412">
    <property type="entry name" value="HAD-like_sf"/>
</dbReference>
<dbReference type="NCBIfam" id="TIGR01486">
    <property type="entry name" value="HAD-SF-IIB-MPGP"/>
    <property type="match status" value="1"/>
</dbReference>
<dbReference type="EMBL" id="FNNE01000015">
    <property type="protein sequence ID" value="SDX72227.1"/>
    <property type="molecule type" value="Genomic_DNA"/>
</dbReference>
<keyword evidence="3" id="KW-0460">Magnesium</keyword>
<dbReference type="InterPro" id="IPR023214">
    <property type="entry name" value="HAD_sf"/>
</dbReference>
<dbReference type="SUPFAM" id="SSF56784">
    <property type="entry name" value="HAD-like"/>
    <property type="match status" value="1"/>
</dbReference>
<dbReference type="OrthoDB" id="193379at2"/>
<dbReference type="SFLD" id="SFLDS00003">
    <property type="entry name" value="Haloacid_Dehalogenase"/>
    <property type="match status" value="1"/>
</dbReference>